<comment type="similarity">
    <text evidence="3">Belongs to the zinc-containing alcohol dehydrogenase family.</text>
</comment>
<keyword evidence="5" id="KW-0862">Zinc</keyword>
<keyword evidence="4" id="KW-0479">Metal-binding</keyword>
<sequence>MKWSSLGAHDHDPTGGAFPVSITVLDVGGTHFRWARWSAEKGLGEVHRVPAPSRTNSPQTTVDELRASLVKEMAERVPPGEVAGVSFGAALDHRTGVVYASAPLWGAHAAPFDLLGALRSARPDVRWHVVNDVTAALLHLAASPHAENRRKILLATISTGIACRTIDLRTGEIPLDGLGLQGEMGHLPATVTIDGEPVDLRCDCGQPRHVAAFSSGTGIRRLSEVLRERRPRRWAASPLAGDEPFEAKLASALDEADPVAVELLDTAVKPVADVVRTALCLDPEIDLVAFTGGVATGLGEHYRDALARHLTREGLYLTSERDPGWVLGRLLICGEDEANGLHGAGLAARRWSTHRAIVRAGGSLSVVSRPTNEPGPGELVVATEYAGLCGTDIQMLRGLRDDPAPVIGHEGIATVVAAGPGVRPEFAPGTLVAVNPTHPTDPGFLLGHNVDGLLQERTLLPATAVTGGMVLPLPADTDRTLAPLLEPLAVVRYALRQLHAFAPRTLIVYGDGVIGHLAVRAARRWLGSATRVILVHHTESGRAFSEAAPYRADVLCTRLDWARLEPGVVGALLATPRDATVFALESVLALGAEELAVDLVGGLPPNATTPLLPGIDLTAARAANCGGLPDPARIVTTDSADGNRVHLFGHRGVADRHLLDAAAELAAEPGRYRDLITHETDLEGAVRVMRALAGSRDRVIDGRRLIKLSVHMGAKQ</sequence>
<dbReference type="Gene3D" id="3.90.180.10">
    <property type="entry name" value="Medium-chain alcohol dehydrogenases, catalytic domain"/>
    <property type="match status" value="1"/>
</dbReference>
<dbReference type="InterPro" id="IPR036291">
    <property type="entry name" value="NAD(P)-bd_dom_sf"/>
</dbReference>
<evidence type="ECO:0000313" key="8">
    <source>
        <dbReference type="EMBL" id="EMD28630.1"/>
    </source>
</evidence>
<dbReference type="Pfam" id="PF08240">
    <property type="entry name" value="ADH_N"/>
    <property type="match status" value="1"/>
</dbReference>
<name>M2Q9I1_9PSEU</name>
<gene>
    <name evidence="8" type="ORF">C791_0254</name>
</gene>
<evidence type="ECO:0000259" key="7">
    <source>
        <dbReference type="Pfam" id="PF08240"/>
    </source>
</evidence>
<dbReference type="EMBL" id="ANMG01000010">
    <property type="protein sequence ID" value="EMD28630.1"/>
    <property type="molecule type" value="Genomic_DNA"/>
</dbReference>
<dbReference type="GO" id="GO:0046872">
    <property type="term" value="F:metal ion binding"/>
    <property type="evidence" value="ECO:0007669"/>
    <property type="project" value="UniProtKB-KW"/>
</dbReference>
<dbReference type="AlphaFoldDB" id="M2Q9I1"/>
<dbReference type="PANTHER" id="PTHR43350:SF19">
    <property type="entry name" value="D-GULOSIDE 3-DEHYDROGENASE"/>
    <property type="match status" value="1"/>
</dbReference>
<evidence type="ECO:0000256" key="1">
    <source>
        <dbReference type="ARBA" id="ARBA00001947"/>
    </source>
</evidence>
<dbReference type="InterPro" id="IPR011032">
    <property type="entry name" value="GroES-like_sf"/>
</dbReference>
<keyword evidence="6" id="KW-0560">Oxidoreductase</keyword>
<evidence type="ECO:0000256" key="5">
    <source>
        <dbReference type="ARBA" id="ARBA00022833"/>
    </source>
</evidence>
<protein>
    <recommendedName>
        <fullName evidence="7">Alcohol dehydrogenase-like N-terminal domain-containing protein</fullName>
    </recommendedName>
</protein>
<dbReference type="Gene3D" id="3.40.50.720">
    <property type="entry name" value="NAD(P)-binding Rossmann-like Domain"/>
    <property type="match status" value="1"/>
</dbReference>
<dbReference type="Gene3D" id="3.30.420.40">
    <property type="match status" value="2"/>
</dbReference>
<dbReference type="SUPFAM" id="SSF51735">
    <property type="entry name" value="NAD(P)-binding Rossmann-fold domains"/>
    <property type="match status" value="1"/>
</dbReference>
<comment type="caution">
    <text evidence="8">The sequence shown here is derived from an EMBL/GenBank/DDBJ whole genome shotgun (WGS) entry which is preliminary data.</text>
</comment>
<accession>M2Q9I1</accession>
<feature type="domain" description="Alcohol dehydrogenase-like N-terminal" evidence="7">
    <location>
        <begin position="375"/>
        <end position="464"/>
    </location>
</feature>
<reference evidence="8 9" key="1">
    <citation type="submission" date="2012-10" db="EMBL/GenBank/DDBJ databases">
        <title>Genome assembly of Amycolatopsis azurea DSM 43854.</title>
        <authorList>
            <person name="Khatri I."/>
            <person name="Kaur I."/>
            <person name="Subramanian S."/>
            <person name="Mayilraj S."/>
        </authorList>
    </citation>
    <scope>NUCLEOTIDE SEQUENCE [LARGE SCALE GENOMIC DNA]</scope>
    <source>
        <strain evidence="8 9">DSM 43854</strain>
    </source>
</reference>
<dbReference type="InterPro" id="IPR043129">
    <property type="entry name" value="ATPase_NBD"/>
</dbReference>
<dbReference type="SUPFAM" id="SSF53067">
    <property type="entry name" value="Actin-like ATPase domain"/>
    <property type="match status" value="1"/>
</dbReference>
<dbReference type="GO" id="GO:0016491">
    <property type="term" value="F:oxidoreductase activity"/>
    <property type="evidence" value="ECO:0007669"/>
    <property type="project" value="UniProtKB-KW"/>
</dbReference>
<evidence type="ECO:0000256" key="2">
    <source>
        <dbReference type="ARBA" id="ARBA00006479"/>
    </source>
</evidence>
<organism evidence="8 9">
    <name type="scientific">Amycolatopsis azurea DSM 43854</name>
    <dbReference type="NCBI Taxonomy" id="1238180"/>
    <lineage>
        <taxon>Bacteria</taxon>
        <taxon>Bacillati</taxon>
        <taxon>Actinomycetota</taxon>
        <taxon>Actinomycetes</taxon>
        <taxon>Pseudonocardiales</taxon>
        <taxon>Pseudonocardiaceae</taxon>
        <taxon>Amycolatopsis</taxon>
    </lineage>
</organism>
<dbReference type="SUPFAM" id="SSF50129">
    <property type="entry name" value="GroES-like"/>
    <property type="match status" value="1"/>
</dbReference>
<proteinExistence type="inferred from homology"/>
<evidence type="ECO:0000256" key="3">
    <source>
        <dbReference type="ARBA" id="ARBA00008072"/>
    </source>
</evidence>
<comment type="cofactor">
    <cofactor evidence="1">
        <name>Zn(2+)</name>
        <dbReference type="ChEBI" id="CHEBI:29105"/>
    </cofactor>
</comment>
<dbReference type="PANTHER" id="PTHR43350">
    <property type="entry name" value="NAD-DEPENDENT ALCOHOL DEHYDROGENASE"/>
    <property type="match status" value="1"/>
</dbReference>
<evidence type="ECO:0000313" key="9">
    <source>
        <dbReference type="Proteomes" id="UP000014137"/>
    </source>
</evidence>
<evidence type="ECO:0000256" key="6">
    <source>
        <dbReference type="ARBA" id="ARBA00023002"/>
    </source>
</evidence>
<dbReference type="PATRIC" id="fig|1238180.3.peg.1612"/>
<dbReference type="Pfam" id="PF00480">
    <property type="entry name" value="ROK"/>
    <property type="match status" value="1"/>
</dbReference>
<dbReference type="InterPro" id="IPR013154">
    <property type="entry name" value="ADH-like_N"/>
</dbReference>
<dbReference type="Proteomes" id="UP000014137">
    <property type="component" value="Unassembled WGS sequence"/>
</dbReference>
<evidence type="ECO:0000256" key="4">
    <source>
        <dbReference type="ARBA" id="ARBA00022723"/>
    </source>
</evidence>
<comment type="similarity">
    <text evidence="2">Belongs to the ROK (NagC/XylR) family.</text>
</comment>
<dbReference type="InterPro" id="IPR000600">
    <property type="entry name" value="ROK"/>
</dbReference>